<organism evidence="1 2">
    <name type="scientific">Coemansia guatemalensis</name>
    <dbReference type="NCBI Taxonomy" id="2761395"/>
    <lineage>
        <taxon>Eukaryota</taxon>
        <taxon>Fungi</taxon>
        <taxon>Fungi incertae sedis</taxon>
        <taxon>Zoopagomycota</taxon>
        <taxon>Kickxellomycotina</taxon>
        <taxon>Kickxellomycetes</taxon>
        <taxon>Kickxellales</taxon>
        <taxon>Kickxellaceae</taxon>
        <taxon>Coemansia</taxon>
    </lineage>
</organism>
<proteinExistence type="predicted"/>
<evidence type="ECO:0000313" key="2">
    <source>
        <dbReference type="Proteomes" id="UP001140094"/>
    </source>
</evidence>
<accession>A0A9W8I076</accession>
<dbReference type="EMBL" id="JANBUO010000060">
    <property type="protein sequence ID" value="KAJ2808231.1"/>
    <property type="molecule type" value="Genomic_DNA"/>
</dbReference>
<dbReference type="AlphaFoldDB" id="A0A9W8I076"/>
<evidence type="ECO:0000313" key="1">
    <source>
        <dbReference type="EMBL" id="KAJ2808231.1"/>
    </source>
</evidence>
<sequence>MDTIFTFYKDRLFSKEVVVYRDERDEQPENDGNAPPEFEIKIHTRSLLILENTGSGTQELLSGTYENLAKTSALLNGKSSISMAKRKSIVSREWSFIHLSNTYKWDVKLLNREWSLHNADGNVLARFNRLWFGFKKLGRLYMVDGLDKELQAMVLLTCELVHRSVKAREVAANSGG</sequence>
<gene>
    <name evidence="1" type="ORF">H4R20_000958</name>
</gene>
<dbReference type="OrthoDB" id="5573441at2759"/>
<dbReference type="Proteomes" id="UP001140094">
    <property type="component" value="Unassembled WGS sequence"/>
</dbReference>
<name>A0A9W8I076_9FUNG</name>
<comment type="caution">
    <text evidence="1">The sequence shown here is derived from an EMBL/GenBank/DDBJ whole genome shotgun (WGS) entry which is preliminary data.</text>
</comment>
<reference evidence="1" key="1">
    <citation type="submission" date="2022-07" db="EMBL/GenBank/DDBJ databases">
        <title>Phylogenomic reconstructions and comparative analyses of Kickxellomycotina fungi.</title>
        <authorList>
            <person name="Reynolds N.K."/>
            <person name="Stajich J.E."/>
            <person name="Barry K."/>
            <person name="Grigoriev I.V."/>
            <person name="Crous P."/>
            <person name="Smith M.E."/>
        </authorList>
    </citation>
    <scope>NUCLEOTIDE SEQUENCE</scope>
    <source>
        <strain evidence="1">NRRL 1565</strain>
    </source>
</reference>
<protein>
    <submittedName>
        <fullName evidence="1">Uncharacterized protein</fullName>
    </submittedName>
</protein>
<keyword evidence="2" id="KW-1185">Reference proteome</keyword>